<name>A0ABV1QP00_9HYPH</name>
<feature type="domain" description="IrrE N-terminal-like" evidence="1">
    <location>
        <begin position="89"/>
        <end position="179"/>
    </location>
</feature>
<dbReference type="EMBL" id="JBELQE010000083">
    <property type="protein sequence ID" value="MER2251132.1"/>
    <property type="molecule type" value="Genomic_DNA"/>
</dbReference>
<keyword evidence="3" id="KW-1185">Reference proteome</keyword>
<protein>
    <submittedName>
        <fullName evidence="2">ImmA/IrrE family metallo-endopeptidase</fullName>
    </submittedName>
</protein>
<proteinExistence type="predicted"/>
<reference evidence="2 3" key="1">
    <citation type="submission" date="2024-06" db="EMBL/GenBank/DDBJ databases">
        <authorList>
            <person name="Campbell A.G."/>
        </authorList>
    </citation>
    <scope>NUCLEOTIDE SEQUENCE [LARGE SCALE GENOMIC DNA]</scope>
    <source>
        <strain evidence="2 3">EM12</strain>
    </source>
</reference>
<dbReference type="InterPro" id="IPR010359">
    <property type="entry name" value="IrrE_HExxH"/>
</dbReference>
<organism evidence="2 3">
    <name type="scientific">Methylorubrum podarium</name>
    <dbReference type="NCBI Taxonomy" id="200476"/>
    <lineage>
        <taxon>Bacteria</taxon>
        <taxon>Pseudomonadati</taxon>
        <taxon>Pseudomonadota</taxon>
        <taxon>Alphaproteobacteria</taxon>
        <taxon>Hyphomicrobiales</taxon>
        <taxon>Methylobacteriaceae</taxon>
        <taxon>Methylorubrum</taxon>
    </lineage>
</organism>
<gene>
    <name evidence="2" type="ORF">ABS772_14520</name>
</gene>
<sequence>MAQAHTTKRRSYSEINREAERAREFGNLRDSIDFCLNDYIDGPLRDSCKGRLVRHILPVSKMREPAKVDLCRKSSSIDLYVREDIWSDSKEKLPLPRFVLAHETGHICLHKDDSFGFSPYSEHAPRFIEREYFVEDQANNFADIFLLPDGAVRNFQSVRDLIDYCDYYCGVPEEAIRRRYGLVARSTSHHFGPKYDLSRLCSKCGSGRVSAILNYHKCDDCFNVSY</sequence>
<evidence type="ECO:0000313" key="2">
    <source>
        <dbReference type="EMBL" id="MER2251132.1"/>
    </source>
</evidence>
<dbReference type="RefSeq" id="WP_350395554.1">
    <property type="nucleotide sequence ID" value="NZ_JBELQE010000083.1"/>
</dbReference>
<comment type="caution">
    <text evidence="2">The sequence shown here is derived from an EMBL/GenBank/DDBJ whole genome shotgun (WGS) entry which is preliminary data.</text>
</comment>
<dbReference type="Proteomes" id="UP001480955">
    <property type="component" value="Unassembled WGS sequence"/>
</dbReference>
<dbReference type="Gene3D" id="1.10.10.2910">
    <property type="match status" value="1"/>
</dbReference>
<dbReference type="Pfam" id="PF06114">
    <property type="entry name" value="Peptidase_M78"/>
    <property type="match status" value="1"/>
</dbReference>
<accession>A0ABV1QP00</accession>
<evidence type="ECO:0000259" key="1">
    <source>
        <dbReference type="Pfam" id="PF06114"/>
    </source>
</evidence>
<evidence type="ECO:0000313" key="3">
    <source>
        <dbReference type="Proteomes" id="UP001480955"/>
    </source>
</evidence>